<protein>
    <recommendedName>
        <fullName evidence="3">Retrotransposon gag domain-containing protein</fullName>
    </recommendedName>
</protein>
<keyword evidence="5" id="KW-1185">Reference proteome</keyword>
<dbReference type="PANTHER" id="PTHR33223">
    <property type="entry name" value="CCHC-TYPE DOMAIN-CONTAINING PROTEIN"/>
    <property type="match status" value="1"/>
</dbReference>
<dbReference type="Pfam" id="PF03732">
    <property type="entry name" value="Retrotrans_gag"/>
    <property type="match status" value="1"/>
</dbReference>
<evidence type="ECO:0000313" key="4">
    <source>
        <dbReference type="EMBL" id="RDY07930.1"/>
    </source>
</evidence>
<proteinExistence type="predicted"/>
<feature type="transmembrane region" description="Helical" evidence="2">
    <location>
        <begin position="21"/>
        <end position="48"/>
    </location>
</feature>
<dbReference type="PANTHER" id="PTHR33223:SF3">
    <property type="match status" value="1"/>
</dbReference>
<sequence>MELAWIRHALSHYLQAGLRQILLRTTNVIITFTTTTIIISPLSFIIVVDVTPNAIVVVMAAKRSRTIQTKPKPKPDSQLADSEPQRLSEVIDRYSRRGLLEGNLKAWTNSGEPPQSPPRSLPAWEADCVNPQPGNGRMFDEATTTKANYQIGVVAGDKNSVVSRCIEFESITNLESSANILYDFDPEIELTLRRIRKVRNTVVSTDSSLNTSLISENSVSTTNTIDFSDFSTTNSFSTTRANRELRLNIEGASHTRCCIPALSDLIHLLSKFHGHAGEGPHKHLKEFHVACSTMRMQGIPEDYIKMKAFPFSLDVATKDWLYLQLVLFNTWGDMKCIFWEKFFPASRMTAIQKEICGIRQHTGETLHKYWEQFNCLCATCPHYQISEQLLVQYFYEGLMLMDQSMIDVASGGALMDKTPVVARHLISNMASNT</sequence>
<feature type="domain" description="Retrotransposon gag" evidence="3">
    <location>
        <begin position="328"/>
        <end position="398"/>
    </location>
</feature>
<dbReference type="EMBL" id="QJKJ01001372">
    <property type="protein sequence ID" value="RDY07930.1"/>
    <property type="molecule type" value="Genomic_DNA"/>
</dbReference>
<keyword evidence="2" id="KW-1133">Transmembrane helix</keyword>
<keyword evidence="2" id="KW-0472">Membrane</keyword>
<dbReference type="Proteomes" id="UP000257109">
    <property type="component" value="Unassembled WGS sequence"/>
</dbReference>
<reference evidence="4" key="1">
    <citation type="submission" date="2018-05" db="EMBL/GenBank/DDBJ databases">
        <title>Draft genome of Mucuna pruriens seed.</title>
        <authorList>
            <person name="Nnadi N.E."/>
            <person name="Vos R."/>
            <person name="Hasami M.H."/>
            <person name="Devisetty U.K."/>
            <person name="Aguiy J.C."/>
        </authorList>
    </citation>
    <scope>NUCLEOTIDE SEQUENCE [LARGE SCALE GENOMIC DNA]</scope>
    <source>
        <strain evidence="4">JCA_2017</strain>
    </source>
</reference>
<feature type="non-terminal residue" evidence="4">
    <location>
        <position position="1"/>
    </location>
</feature>
<evidence type="ECO:0000256" key="2">
    <source>
        <dbReference type="SAM" id="Phobius"/>
    </source>
</evidence>
<evidence type="ECO:0000256" key="1">
    <source>
        <dbReference type="SAM" id="MobiDB-lite"/>
    </source>
</evidence>
<evidence type="ECO:0000313" key="5">
    <source>
        <dbReference type="Proteomes" id="UP000257109"/>
    </source>
</evidence>
<feature type="region of interest" description="Disordered" evidence="1">
    <location>
        <begin position="66"/>
        <end position="85"/>
    </location>
</feature>
<name>A0A371HYR8_MUCPR</name>
<organism evidence="4 5">
    <name type="scientific">Mucuna pruriens</name>
    <name type="common">Velvet bean</name>
    <name type="synonym">Dolichos pruriens</name>
    <dbReference type="NCBI Taxonomy" id="157652"/>
    <lineage>
        <taxon>Eukaryota</taxon>
        <taxon>Viridiplantae</taxon>
        <taxon>Streptophyta</taxon>
        <taxon>Embryophyta</taxon>
        <taxon>Tracheophyta</taxon>
        <taxon>Spermatophyta</taxon>
        <taxon>Magnoliopsida</taxon>
        <taxon>eudicotyledons</taxon>
        <taxon>Gunneridae</taxon>
        <taxon>Pentapetalae</taxon>
        <taxon>rosids</taxon>
        <taxon>fabids</taxon>
        <taxon>Fabales</taxon>
        <taxon>Fabaceae</taxon>
        <taxon>Papilionoideae</taxon>
        <taxon>50 kb inversion clade</taxon>
        <taxon>NPAAA clade</taxon>
        <taxon>indigoferoid/millettioid clade</taxon>
        <taxon>Phaseoleae</taxon>
        <taxon>Mucuna</taxon>
    </lineage>
</organism>
<gene>
    <name evidence="4" type="ORF">CR513_07891</name>
</gene>
<accession>A0A371HYR8</accession>
<comment type="caution">
    <text evidence="4">The sequence shown here is derived from an EMBL/GenBank/DDBJ whole genome shotgun (WGS) entry which is preliminary data.</text>
</comment>
<keyword evidence="2" id="KW-0812">Transmembrane</keyword>
<dbReference type="InterPro" id="IPR005162">
    <property type="entry name" value="Retrotrans_gag_dom"/>
</dbReference>
<evidence type="ECO:0000259" key="3">
    <source>
        <dbReference type="Pfam" id="PF03732"/>
    </source>
</evidence>
<dbReference type="AlphaFoldDB" id="A0A371HYR8"/>